<feature type="transmembrane region" description="Helical" evidence="7">
    <location>
        <begin position="177"/>
        <end position="195"/>
    </location>
</feature>
<dbReference type="GO" id="GO:0055085">
    <property type="term" value="P:transmembrane transport"/>
    <property type="evidence" value="ECO:0007669"/>
    <property type="project" value="InterPro"/>
</dbReference>
<dbReference type="CDD" id="cd06550">
    <property type="entry name" value="TM_ABC_iron-siderophores_like"/>
    <property type="match status" value="1"/>
</dbReference>
<name>A0A1M4X6L0_9BACL</name>
<dbReference type="PANTHER" id="PTHR30477:SF22">
    <property type="entry name" value="METAL ABC TRANSPORTER PERMEASE"/>
    <property type="match status" value="1"/>
</dbReference>
<keyword evidence="6" id="KW-0813">Transport</keyword>
<sequence length="275" mass="30270">MIFTFSFMQQAFIAGVIVGFLSPLVGLFLVVRRLSLIAEALSHVNLSGIAAGLLVQKNFPAFAFLQPLYFGMFFSLVGSLFVERIRRLYRTYQELAIPIMLSFGMAVGVIFISASGGFNADVAGYLFGNILNITVQEVKMISIVGLIVLLVIVLLYKELFALSFDEEYARLMGIRHHLINGIFILLVALVISISIRVVGSLLVSALMTIPVASSLQIAKSFRQALLYAIIFAELAVMIGLIGSYYLNWASGGTIVLVSVCIFFMTVAVRRWIFRG</sequence>
<dbReference type="OrthoDB" id="9798540at2"/>
<evidence type="ECO:0000256" key="4">
    <source>
        <dbReference type="ARBA" id="ARBA00022989"/>
    </source>
</evidence>
<evidence type="ECO:0000256" key="5">
    <source>
        <dbReference type="ARBA" id="ARBA00023136"/>
    </source>
</evidence>
<evidence type="ECO:0000256" key="6">
    <source>
        <dbReference type="RuleBase" id="RU003943"/>
    </source>
</evidence>
<dbReference type="EMBL" id="FQVL01000004">
    <property type="protein sequence ID" value="SHE89154.1"/>
    <property type="molecule type" value="Genomic_DNA"/>
</dbReference>
<evidence type="ECO:0000313" key="8">
    <source>
        <dbReference type="EMBL" id="SHE89154.1"/>
    </source>
</evidence>
<dbReference type="GO" id="GO:0043190">
    <property type="term" value="C:ATP-binding cassette (ABC) transporter complex"/>
    <property type="evidence" value="ECO:0007669"/>
    <property type="project" value="InterPro"/>
</dbReference>
<accession>A0A1M4X6L0</accession>
<dbReference type="AlphaFoldDB" id="A0A1M4X6L0"/>
<dbReference type="Pfam" id="PF00950">
    <property type="entry name" value="ABC-3"/>
    <property type="match status" value="1"/>
</dbReference>
<dbReference type="InterPro" id="IPR037294">
    <property type="entry name" value="ABC_BtuC-like"/>
</dbReference>
<evidence type="ECO:0000256" key="2">
    <source>
        <dbReference type="ARBA" id="ARBA00008034"/>
    </source>
</evidence>
<dbReference type="SUPFAM" id="SSF81345">
    <property type="entry name" value="ABC transporter involved in vitamin B12 uptake, BtuC"/>
    <property type="match status" value="1"/>
</dbReference>
<feature type="transmembrane region" description="Helical" evidence="7">
    <location>
        <begin position="252"/>
        <end position="272"/>
    </location>
</feature>
<feature type="transmembrane region" description="Helical" evidence="7">
    <location>
        <begin position="95"/>
        <end position="118"/>
    </location>
</feature>
<dbReference type="InterPro" id="IPR001626">
    <property type="entry name" value="ABC_TroCD"/>
</dbReference>
<protein>
    <submittedName>
        <fullName evidence="8">Zinc transport system permease protein</fullName>
    </submittedName>
</protein>
<evidence type="ECO:0000256" key="3">
    <source>
        <dbReference type="ARBA" id="ARBA00022692"/>
    </source>
</evidence>
<dbReference type="Gene3D" id="1.10.3470.10">
    <property type="entry name" value="ABC transporter involved in vitamin B12 uptake, BtuC"/>
    <property type="match status" value="1"/>
</dbReference>
<dbReference type="PANTHER" id="PTHR30477">
    <property type="entry name" value="ABC-TRANSPORTER METAL-BINDING PROTEIN"/>
    <property type="match status" value="1"/>
</dbReference>
<keyword evidence="4 7" id="KW-1133">Transmembrane helix</keyword>
<dbReference type="RefSeq" id="WP_073154543.1">
    <property type="nucleotide sequence ID" value="NZ_FQVL01000004.1"/>
</dbReference>
<comment type="subcellular location">
    <subcellularLocation>
        <location evidence="6">Cell membrane</location>
        <topology evidence="6">Multi-pass membrane protein</topology>
    </subcellularLocation>
    <subcellularLocation>
        <location evidence="1">Membrane</location>
        <topology evidence="1">Multi-pass membrane protein</topology>
    </subcellularLocation>
</comment>
<feature type="transmembrane region" description="Helical" evidence="7">
    <location>
        <begin position="61"/>
        <end position="83"/>
    </location>
</feature>
<dbReference type="Proteomes" id="UP000184476">
    <property type="component" value="Unassembled WGS sequence"/>
</dbReference>
<gene>
    <name evidence="8" type="ORF">SAMN05444392_104156</name>
</gene>
<feature type="transmembrane region" description="Helical" evidence="7">
    <location>
        <begin position="225"/>
        <end position="246"/>
    </location>
</feature>
<comment type="similarity">
    <text evidence="2 6">Belongs to the ABC-3 integral membrane protein family.</text>
</comment>
<proteinExistence type="inferred from homology"/>
<evidence type="ECO:0000313" key="9">
    <source>
        <dbReference type="Proteomes" id="UP000184476"/>
    </source>
</evidence>
<feature type="transmembrane region" description="Helical" evidence="7">
    <location>
        <begin position="138"/>
        <end position="156"/>
    </location>
</feature>
<feature type="transmembrane region" description="Helical" evidence="7">
    <location>
        <begin position="12"/>
        <end position="31"/>
    </location>
</feature>
<keyword evidence="3 6" id="KW-0812">Transmembrane</keyword>
<organism evidence="8 9">
    <name type="scientific">Seinonella peptonophila</name>
    <dbReference type="NCBI Taxonomy" id="112248"/>
    <lineage>
        <taxon>Bacteria</taxon>
        <taxon>Bacillati</taxon>
        <taxon>Bacillota</taxon>
        <taxon>Bacilli</taxon>
        <taxon>Bacillales</taxon>
        <taxon>Thermoactinomycetaceae</taxon>
        <taxon>Seinonella</taxon>
    </lineage>
</organism>
<keyword evidence="9" id="KW-1185">Reference proteome</keyword>
<keyword evidence="5 7" id="KW-0472">Membrane</keyword>
<dbReference type="GO" id="GO:0010043">
    <property type="term" value="P:response to zinc ion"/>
    <property type="evidence" value="ECO:0007669"/>
    <property type="project" value="TreeGrafter"/>
</dbReference>
<evidence type="ECO:0000256" key="7">
    <source>
        <dbReference type="SAM" id="Phobius"/>
    </source>
</evidence>
<evidence type="ECO:0000256" key="1">
    <source>
        <dbReference type="ARBA" id="ARBA00004141"/>
    </source>
</evidence>
<reference evidence="8 9" key="1">
    <citation type="submission" date="2016-11" db="EMBL/GenBank/DDBJ databases">
        <authorList>
            <person name="Jaros S."/>
            <person name="Januszkiewicz K."/>
            <person name="Wedrychowicz H."/>
        </authorList>
    </citation>
    <scope>NUCLEOTIDE SEQUENCE [LARGE SCALE GENOMIC DNA]</scope>
    <source>
        <strain evidence="8 9">DSM 44666</strain>
    </source>
</reference>
<dbReference type="STRING" id="112248.SAMN05444392_104156"/>